<dbReference type="PANTHER" id="PTHR47331:SF5">
    <property type="entry name" value="RIBONUCLEASE H"/>
    <property type="match status" value="1"/>
</dbReference>
<keyword evidence="2" id="KW-1185">Reference proteome</keyword>
<dbReference type="EMBL" id="KQ981772">
    <property type="protein sequence ID" value="KYN35828.1"/>
    <property type="molecule type" value="Genomic_DNA"/>
</dbReference>
<dbReference type="InterPro" id="IPR005312">
    <property type="entry name" value="DUF1759"/>
</dbReference>
<dbReference type="AlphaFoldDB" id="A0A151JU83"/>
<gene>
    <name evidence="1" type="ORF">ALC56_09827</name>
</gene>
<dbReference type="PANTHER" id="PTHR47331">
    <property type="entry name" value="PHD-TYPE DOMAIN-CONTAINING PROTEIN"/>
    <property type="match status" value="1"/>
</dbReference>
<organism evidence="1 2">
    <name type="scientific">Trachymyrmex septentrionalis</name>
    <dbReference type="NCBI Taxonomy" id="34720"/>
    <lineage>
        <taxon>Eukaryota</taxon>
        <taxon>Metazoa</taxon>
        <taxon>Ecdysozoa</taxon>
        <taxon>Arthropoda</taxon>
        <taxon>Hexapoda</taxon>
        <taxon>Insecta</taxon>
        <taxon>Pterygota</taxon>
        <taxon>Neoptera</taxon>
        <taxon>Endopterygota</taxon>
        <taxon>Hymenoptera</taxon>
        <taxon>Apocrita</taxon>
        <taxon>Aculeata</taxon>
        <taxon>Formicoidea</taxon>
        <taxon>Formicidae</taxon>
        <taxon>Myrmicinae</taxon>
        <taxon>Trachymyrmex</taxon>
    </lineage>
</organism>
<evidence type="ECO:0000313" key="2">
    <source>
        <dbReference type="Proteomes" id="UP000078541"/>
    </source>
</evidence>
<accession>A0A151JU83</accession>
<reference evidence="1 2" key="1">
    <citation type="submission" date="2016-03" db="EMBL/GenBank/DDBJ databases">
        <title>Trachymyrmex septentrionalis WGS genome.</title>
        <authorList>
            <person name="Nygaard S."/>
            <person name="Hu H."/>
            <person name="Boomsma J."/>
            <person name="Zhang G."/>
        </authorList>
    </citation>
    <scope>NUCLEOTIDE SEQUENCE [LARGE SCALE GENOMIC DNA]</scope>
    <source>
        <strain evidence="1">Tsep2-gDNA-1</strain>
        <tissue evidence="1">Whole body</tissue>
    </source>
</reference>
<dbReference type="STRING" id="34720.A0A151JU83"/>
<protein>
    <recommendedName>
        <fullName evidence="3">Peptidase A2 domain-containing protein</fullName>
    </recommendedName>
</protein>
<dbReference type="Proteomes" id="UP000078541">
    <property type="component" value="Unassembled WGS sequence"/>
</dbReference>
<evidence type="ECO:0008006" key="3">
    <source>
        <dbReference type="Google" id="ProtNLM"/>
    </source>
</evidence>
<dbReference type="Pfam" id="PF03564">
    <property type="entry name" value="DUF1759"/>
    <property type="match status" value="1"/>
</dbReference>
<proteinExistence type="predicted"/>
<evidence type="ECO:0000313" key="1">
    <source>
        <dbReference type="EMBL" id="KYN35828.1"/>
    </source>
</evidence>
<name>A0A151JU83_9HYME</name>
<sequence>MFDGDYKDWTQFKDLFEALVLREPTLTNVQKLYYLKTSLSGSALALIKNIAVTDANFTTAWKIISDHYQDIQIMTFSLIFRMLKLKPVSGENASALESLIAQTREIVMSLENIGQFTADSILVVMTLLRVDPQIRKHWEESIGKRDNFPAYHELETFLKNKVHALSVAQAKSGITLSSDVPLSKGGKSKNVESKLTTHVSTASLTCYLCSQAHSVASCSKFKSLNAAGRLDFVKSQRLCFNCLSKGHIPSTCKRRSSCTNCKKRHNSLLHEALAQPQLDARNNLIDKTAPECSSVMTPKLNPNAPTFSTAHSGCLNSQLNRAALIATAWVRVRTTAGNEQCLRAIIDSGSECSLLSERGSQLLRVPRSECSASISGIGATVSGVVKHAARIQVLPPDYTGDPIFVEVLRGYATLKFSKNGFCFFLHYFEA</sequence>